<dbReference type="RefSeq" id="WP_021642262.1">
    <property type="nucleotide sequence ID" value="NZ_KE992919.1"/>
</dbReference>
<evidence type="ECO:0000256" key="2">
    <source>
        <dbReference type="ARBA" id="ARBA00023235"/>
    </source>
</evidence>
<dbReference type="PANTHER" id="PTHR21198:SF7">
    <property type="entry name" value="ASPARTATE-GLUTAMATE RACEMASE FAMILY"/>
    <property type="match status" value="1"/>
</dbReference>
<protein>
    <submittedName>
        <fullName evidence="3">Aspartate racemase</fullName>
    </submittedName>
</protein>
<organism evidence="3 4">
    <name type="scientific">[Clostridium] symbiosum ATCC 14940</name>
    <dbReference type="NCBI Taxonomy" id="411472"/>
    <lineage>
        <taxon>Bacteria</taxon>
        <taxon>Bacillati</taxon>
        <taxon>Bacillota</taxon>
        <taxon>Clostridia</taxon>
        <taxon>Lachnospirales</taxon>
        <taxon>Lachnospiraceae</taxon>
        <taxon>Otoolea</taxon>
    </lineage>
</organism>
<sequence>MKTIGLIGGLSWQSSLDYYRIINQQVAERLGGQHSAVCAMYSLDLDPILIYRDLDEWSKNTAIMVDAVRRVEAAGADFTLICSNTMHKTYEEIQAQVQKPILHIAEVLAEEILRRGYSKVGLLGTRFTLNDEFYKKRLKERHGIEVIVPDKEDDIQFVHDVIYNELDYAVIKPESRKRYLRITEEMYESGAEAVILGCTEIQMLIQQEHTYVPLLDTTFLHCMAAVNIALGEN</sequence>
<proteinExistence type="inferred from homology"/>
<dbReference type="AlphaFoldDB" id="A0ABC9U0I2"/>
<dbReference type="InterPro" id="IPR015942">
    <property type="entry name" value="Asp/Glu/hydantoin_racemase"/>
</dbReference>
<dbReference type="NCBIfam" id="TIGR00035">
    <property type="entry name" value="asp_race"/>
    <property type="match status" value="1"/>
</dbReference>
<dbReference type="EMBL" id="AWSU01000110">
    <property type="protein sequence ID" value="ERI78705.1"/>
    <property type="molecule type" value="Genomic_DNA"/>
</dbReference>
<comment type="similarity">
    <text evidence="1">Belongs to the aspartate/glutamate racemases family.</text>
</comment>
<dbReference type="InterPro" id="IPR004380">
    <property type="entry name" value="Asp_race"/>
</dbReference>
<evidence type="ECO:0000313" key="3">
    <source>
        <dbReference type="EMBL" id="ERI78705.1"/>
    </source>
</evidence>
<gene>
    <name evidence="3" type="ORF">CLOSYM_01372</name>
</gene>
<dbReference type="SUPFAM" id="SSF53681">
    <property type="entry name" value="Aspartate/glutamate racemase"/>
    <property type="match status" value="2"/>
</dbReference>
<dbReference type="Gene3D" id="3.40.50.1860">
    <property type="match status" value="2"/>
</dbReference>
<comment type="caution">
    <text evidence="3">The sequence shown here is derived from an EMBL/GenBank/DDBJ whole genome shotgun (WGS) entry which is preliminary data.</text>
</comment>
<evidence type="ECO:0000313" key="4">
    <source>
        <dbReference type="Proteomes" id="UP000016491"/>
    </source>
</evidence>
<keyword evidence="2" id="KW-0413">Isomerase</keyword>
<dbReference type="Proteomes" id="UP000016491">
    <property type="component" value="Unassembled WGS sequence"/>
</dbReference>
<dbReference type="GO" id="GO:0016853">
    <property type="term" value="F:isomerase activity"/>
    <property type="evidence" value="ECO:0007669"/>
    <property type="project" value="UniProtKB-KW"/>
</dbReference>
<dbReference type="InterPro" id="IPR001920">
    <property type="entry name" value="Asp/Glu_race"/>
</dbReference>
<evidence type="ECO:0000256" key="1">
    <source>
        <dbReference type="ARBA" id="ARBA00007847"/>
    </source>
</evidence>
<name>A0ABC9U0I2_CLOSY</name>
<dbReference type="Pfam" id="PF01177">
    <property type="entry name" value="Asp_Glu_race"/>
    <property type="match status" value="1"/>
</dbReference>
<accession>A0ABC9U0I2</accession>
<dbReference type="PANTHER" id="PTHR21198">
    <property type="entry name" value="GLUTAMATE RACEMASE"/>
    <property type="match status" value="1"/>
</dbReference>
<reference evidence="3 4" key="1">
    <citation type="submission" date="2013-07" db="EMBL/GenBank/DDBJ databases">
        <authorList>
            <person name="Weinstock G."/>
            <person name="Sodergren E."/>
            <person name="Wylie T."/>
            <person name="Fulton L."/>
            <person name="Fulton R."/>
            <person name="Fronick C."/>
            <person name="O'Laughlin M."/>
            <person name="Godfrey J."/>
            <person name="Miner T."/>
            <person name="Herter B."/>
            <person name="Appelbaum E."/>
            <person name="Cordes M."/>
            <person name="Lek S."/>
            <person name="Wollam A."/>
            <person name="Pepin K.H."/>
            <person name="Palsikar V.B."/>
            <person name="Mitreva M."/>
            <person name="Wilson R.K."/>
        </authorList>
    </citation>
    <scope>NUCLEOTIDE SEQUENCE [LARGE SCALE GENOMIC DNA]</scope>
    <source>
        <strain evidence="3 4">ATCC 14940</strain>
    </source>
</reference>